<dbReference type="OrthoDB" id="4540883at2759"/>
<dbReference type="AlphaFoldDB" id="A0A6A6YWX8"/>
<keyword evidence="2" id="KW-1185">Reference proteome</keyword>
<evidence type="ECO:0000313" key="1">
    <source>
        <dbReference type="EMBL" id="KAF2812504.1"/>
    </source>
</evidence>
<name>A0A6A6YWX8_9PEZI</name>
<reference evidence="1 3" key="1">
    <citation type="journal article" date="2020" name="Stud. Mycol.">
        <title>101 Dothideomycetes genomes: a test case for predicting lifestyles and emergence of pathogens.</title>
        <authorList>
            <person name="Haridas S."/>
            <person name="Albert R."/>
            <person name="Binder M."/>
            <person name="Bloem J."/>
            <person name="Labutti K."/>
            <person name="Salamov A."/>
            <person name="Andreopoulos B."/>
            <person name="Baker S."/>
            <person name="Barry K."/>
            <person name="Bills G."/>
            <person name="Bluhm B."/>
            <person name="Cannon C."/>
            <person name="Castanera R."/>
            <person name="Culley D."/>
            <person name="Daum C."/>
            <person name="Ezra D."/>
            <person name="Gonzalez J."/>
            <person name="Henrissat B."/>
            <person name="Kuo A."/>
            <person name="Liang C."/>
            <person name="Lipzen A."/>
            <person name="Lutzoni F."/>
            <person name="Magnuson J."/>
            <person name="Mondo S."/>
            <person name="Nolan M."/>
            <person name="Ohm R."/>
            <person name="Pangilinan J."/>
            <person name="Park H.-J."/>
            <person name="Ramirez L."/>
            <person name="Alfaro M."/>
            <person name="Sun H."/>
            <person name="Tritt A."/>
            <person name="Yoshinaga Y."/>
            <person name="Zwiers L.-H."/>
            <person name="Turgeon B."/>
            <person name="Goodwin S."/>
            <person name="Spatafora J."/>
            <person name="Crous P."/>
            <person name="Grigoriev I."/>
        </authorList>
    </citation>
    <scope>NUCLEOTIDE SEQUENCE</scope>
    <source>
        <strain evidence="1 3">CBS 304.34</strain>
    </source>
</reference>
<dbReference type="Proteomes" id="UP000504636">
    <property type="component" value="Unplaced"/>
</dbReference>
<protein>
    <submittedName>
        <fullName evidence="1 3">Uncharacterized protein</fullName>
    </submittedName>
</protein>
<reference evidence="3" key="3">
    <citation type="submission" date="2025-04" db="UniProtKB">
        <authorList>
            <consortium name="RefSeq"/>
        </authorList>
    </citation>
    <scope>IDENTIFICATION</scope>
    <source>
        <strain evidence="3">CBS 304.34</strain>
    </source>
</reference>
<organism evidence="1">
    <name type="scientific">Mytilinidion resinicola</name>
    <dbReference type="NCBI Taxonomy" id="574789"/>
    <lineage>
        <taxon>Eukaryota</taxon>
        <taxon>Fungi</taxon>
        <taxon>Dikarya</taxon>
        <taxon>Ascomycota</taxon>
        <taxon>Pezizomycotina</taxon>
        <taxon>Dothideomycetes</taxon>
        <taxon>Pleosporomycetidae</taxon>
        <taxon>Mytilinidiales</taxon>
        <taxon>Mytilinidiaceae</taxon>
        <taxon>Mytilinidion</taxon>
    </lineage>
</organism>
<dbReference type="EMBL" id="MU003697">
    <property type="protein sequence ID" value="KAF2812504.1"/>
    <property type="molecule type" value="Genomic_DNA"/>
</dbReference>
<gene>
    <name evidence="1 3" type="ORF">BDZ99DRAFT_268196</name>
</gene>
<reference evidence="3" key="2">
    <citation type="submission" date="2020-04" db="EMBL/GenBank/DDBJ databases">
        <authorList>
            <consortium name="NCBI Genome Project"/>
        </authorList>
    </citation>
    <scope>NUCLEOTIDE SEQUENCE</scope>
    <source>
        <strain evidence="3">CBS 304.34</strain>
    </source>
</reference>
<dbReference type="GeneID" id="54454760"/>
<proteinExistence type="predicted"/>
<evidence type="ECO:0000313" key="2">
    <source>
        <dbReference type="Proteomes" id="UP000504636"/>
    </source>
</evidence>
<evidence type="ECO:0000313" key="3">
    <source>
        <dbReference type="RefSeq" id="XP_033579468.1"/>
    </source>
</evidence>
<sequence>MADLHNFSLLSLVLPDTHVPLRRIFTQKNPAWRKANLKVWDPANPTECFPFTVKLDAMEPTQLLAEVKHDPALGADGSLWYIGGSSPGYKYTLQSGWQTLDTVNGITTFPITVIPRSVGPWGFKDSISFQMNTTAGPGYPVAQVNFEIYAVVEDIAPYYMKDGIPIDFLQLFALPTPDKSLQTMNDWIQWAVKRCHASTFDETLKKRDPTTANDAIHSYRYHVWAGASAFTANESTFKLDSWLDNRMDPNRVSFVNCYDQAGLVDCVLNLGLPYKLRDLSGNIVQKKGSNPGEMVDVTTVDRFWKGTYADSFTNPLRFGYINTKDLVGWGDANNPFFGNSDTAGAVYLQDQIFDNAVPHDGRKRWSFRNHKWACIRRITTGSSFDELAADACAGPVFPPTTVTQYLNDVIDAVTSKTILGNTWDQDKHTTLGQVADFELDVAISGSIDKIMSGLTDQERADSTLPMAIPIKDLLSAVESTVKALQPSWTFLTKQHHVETGPKHSAVTWDFHQKLSTPKPAFISVAIEILEDNPSAIKKAKEKVTMLERDPEDILTATPAEGYLAALHLVSKGGSNLNVLVYGNVLIQLDGCATPENIVTVSKAIDDFVKARKPAEPKGVAKDDVTIEFPDTVTVGDVFDIKITVSGVERGIKAVMLICYSHLMRSILMST</sequence>
<dbReference type="RefSeq" id="XP_033579468.1">
    <property type="nucleotide sequence ID" value="XM_033713867.1"/>
</dbReference>
<accession>A0A6A6YWX8</accession>